<dbReference type="SUPFAM" id="SSF55073">
    <property type="entry name" value="Nucleotide cyclase"/>
    <property type="match status" value="1"/>
</dbReference>
<name>A0A1I7ITQ5_9BURK</name>
<comment type="catalytic activity">
    <reaction evidence="2">
        <text>2 GTP = 3',3'-c-di-GMP + 2 diphosphate</text>
        <dbReference type="Rhea" id="RHEA:24898"/>
        <dbReference type="ChEBI" id="CHEBI:33019"/>
        <dbReference type="ChEBI" id="CHEBI:37565"/>
        <dbReference type="ChEBI" id="CHEBI:58805"/>
        <dbReference type="EC" id="2.7.7.65"/>
    </reaction>
</comment>
<evidence type="ECO:0000313" key="6">
    <source>
        <dbReference type="Proteomes" id="UP000183656"/>
    </source>
</evidence>
<evidence type="ECO:0000313" key="5">
    <source>
        <dbReference type="EMBL" id="SFU76300.1"/>
    </source>
</evidence>
<dbReference type="Proteomes" id="UP000183656">
    <property type="component" value="Unassembled WGS sequence"/>
</dbReference>
<dbReference type="GO" id="GO:0052621">
    <property type="term" value="F:diguanylate cyclase activity"/>
    <property type="evidence" value="ECO:0007669"/>
    <property type="project" value="UniProtKB-EC"/>
</dbReference>
<accession>A0A1I7ITQ5</accession>
<sequence length="508" mass="56343">MADRNISDIARETLRQLALRRLPPTPENYQAIYAEIEGGPVHVPFPEAPLRAILRVLPGQTPAQIRLLEQLGAAINRKDWQALQSVMVGYANLGLHATGPALKEPAAEPLAVLPEDLAEQLARLMDNILNTLSEDDARVHDMAVQLVDMLREGAAPSSTLVLLLNNFTYRLSFATEEQGAIRLGLLALLRLVFENISALSPNDDWLRGQAEALMAAATPPLTLRRLDDVQRRLKDVIYKQTEARARSAEAQEQMKELLATFIERLAKISSSSDRYHGTMERCAELIGRASRLEDITPVLQEVMSATRAMALDSRVAHDELEALRQRTEEKHAEIAKLQDELDRASALARHDPLTGTLNRKGLDEVMEREIARSRRNGAPLCVALLDVDNFKSINDRLGHDTGDAALVHLANVARSAMRPQDMLARYGGEEFVVVLPETTQAQGIEAMTRLQRELTTRFFLQNNEKILITFSAGVAQLGTEETSTEALRRADQGMYLAKRAGKNRVVAA</sequence>
<feature type="coiled-coil region" evidence="3">
    <location>
        <begin position="317"/>
        <end position="347"/>
    </location>
</feature>
<keyword evidence="3" id="KW-0175">Coiled coil</keyword>
<dbReference type="CDD" id="cd01949">
    <property type="entry name" value="GGDEF"/>
    <property type="match status" value="1"/>
</dbReference>
<dbReference type="InterPro" id="IPR043128">
    <property type="entry name" value="Rev_trsase/Diguanyl_cyclase"/>
</dbReference>
<gene>
    <name evidence="5" type="ORF">SAMN04489707_101926</name>
</gene>
<dbReference type="FunFam" id="3.30.70.270:FF:000001">
    <property type="entry name" value="Diguanylate cyclase domain protein"/>
    <property type="match status" value="1"/>
</dbReference>
<dbReference type="AlphaFoldDB" id="A0A1I7ITQ5"/>
<evidence type="ECO:0000256" key="2">
    <source>
        <dbReference type="ARBA" id="ARBA00034247"/>
    </source>
</evidence>
<dbReference type="NCBIfam" id="TIGR00254">
    <property type="entry name" value="GGDEF"/>
    <property type="match status" value="1"/>
</dbReference>
<dbReference type="OrthoDB" id="9813903at2"/>
<keyword evidence="6" id="KW-1185">Reference proteome</keyword>
<dbReference type="PANTHER" id="PTHR45138:SF9">
    <property type="entry name" value="DIGUANYLATE CYCLASE DGCM-RELATED"/>
    <property type="match status" value="1"/>
</dbReference>
<evidence type="ECO:0000256" key="1">
    <source>
        <dbReference type="ARBA" id="ARBA00012528"/>
    </source>
</evidence>
<protein>
    <recommendedName>
        <fullName evidence="1">diguanylate cyclase</fullName>
        <ecNumber evidence="1">2.7.7.65</ecNumber>
    </recommendedName>
</protein>
<dbReference type="SMART" id="SM00267">
    <property type="entry name" value="GGDEF"/>
    <property type="match status" value="1"/>
</dbReference>
<dbReference type="EMBL" id="FPBX01000019">
    <property type="protein sequence ID" value="SFU76300.1"/>
    <property type="molecule type" value="Genomic_DNA"/>
</dbReference>
<dbReference type="STRING" id="343013.SAMN04489707_101926"/>
<feature type="domain" description="GGDEF" evidence="4">
    <location>
        <begin position="378"/>
        <end position="508"/>
    </location>
</feature>
<dbReference type="Gene3D" id="3.30.70.270">
    <property type="match status" value="1"/>
</dbReference>
<reference evidence="5 6" key="1">
    <citation type="submission" date="2016-10" db="EMBL/GenBank/DDBJ databases">
        <authorList>
            <person name="de Groot N.N."/>
        </authorList>
    </citation>
    <scope>NUCLEOTIDE SEQUENCE [LARGE SCALE GENOMIC DNA]</scope>
    <source>
        <strain evidence="5 6">R-24608</strain>
    </source>
</reference>
<dbReference type="PROSITE" id="PS50887">
    <property type="entry name" value="GGDEF"/>
    <property type="match status" value="1"/>
</dbReference>
<dbReference type="EC" id="2.7.7.65" evidence="1"/>
<organism evidence="5 6">
    <name type="scientific">Paenacidovorax caeni</name>
    <dbReference type="NCBI Taxonomy" id="343013"/>
    <lineage>
        <taxon>Bacteria</taxon>
        <taxon>Pseudomonadati</taxon>
        <taxon>Pseudomonadota</taxon>
        <taxon>Betaproteobacteria</taxon>
        <taxon>Burkholderiales</taxon>
        <taxon>Comamonadaceae</taxon>
        <taxon>Paenacidovorax</taxon>
    </lineage>
</organism>
<dbReference type="InterPro" id="IPR000160">
    <property type="entry name" value="GGDEF_dom"/>
</dbReference>
<evidence type="ECO:0000256" key="3">
    <source>
        <dbReference type="SAM" id="Coils"/>
    </source>
</evidence>
<proteinExistence type="predicted"/>
<dbReference type="RefSeq" id="WP_054256215.1">
    <property type="nucleotide sequence ID" value="NZ_CYIG01000015.1"/>
</dbReference>
<evidence type="ECO:0000259" key="4">
    <source>
        <dbReference type="PROSITE" id="PS50887"/>
    </source>
</evidence>
<dbReference type="InterPro" id="IPR029787">
    <property type="entry name" value="Nucleotide_cyclase"/>
</dbReference>
<dbReference type="InterPro" id="IPR050469">
    <property type="entry name" value="Diguanylate_Cyclase"/>
</dbReference>
<dbReference type="PANTHER" id="PTHR45138">
    <property type="entry name" value="REGULATORY COMPONENTS OF SENSORY TRANSDUCTION SYSTEM"/>
    <property type="match status" value="1"/>
</dbReference>
<dbReference type="Pfam" id="PF00990">
    <property type="entry name" value="GGDEF"/>
    <property type="match status" value="1"/>
</dbReference>